<evidence type="ECO:0000313" key="3">
    <source>
        <dbReference type="EMBL" id="WPG98551.1"/>
    </source>
</evidence>
<dbReference type="InterPro" id="IPR009688">
    <property type="entry name" value="FAM210A/B-like_dom"/>
</dbReference>
<proteinExistence type="predicted"/>
<gene>
    <name evidence="3" type="ORF">R9X50_00134300</name>
</gene>
<organism evidence="3 4">
    <name type="scientific">Acrodontium crateriforme</name>
    <dbReference type="NCBI Taxonomy" id="150365"/>
    <lineage>
        <taxon>Eukaryota</taxon>
        <taxon>Fungi</taxon>
        <taxon>Dikarya</taxon>
        <taxon>Ascomycota</taxon>
        <taxon>Pezizomycotina</taxon>
        <taxon>Dothideomycetes</taxon>
        <taxon>Dothideomycetidae</taxon>
        <taxon>Mycosphaerellales</taxon>
        <taxon>Teratosphaeriaceae</taxon>
        <taxon>Acrodontium</taxon>
    </lineage>
</organism>
<keyword evidence="4" id="KW-1185">Reference proteome</keyword>
<evidence type="ECO:0000313" key="4">
    <source>
        <dbReference type="Proteomes" id="UP001303373"/>
    </source>
</evidence>
<evidence type="ECO:0000256" key="1">
    <source>
        <dbReference type="SAM" id="MobiDB-lite"/>
    </source>
</evidence>
<dbReference type="PANTHER" id="PTHR21377">
    <property type="entry name" value="PROTEIN FAM210B, MITOCHONDRIAL"/>
    <property type="match status" value="1"/>
</dbReference>
<accession>A0AAQ3M068</accession>
<dbReference type="GO" id="GO:0005739">
    <property type="term" value="C:mitochondrion"/>
    <property type="evidence" value="ECO:0007669"/>
    <property type="project" value="TreeGrafter"/>
</dbReference>
<feature type="domain" description="DUF1279" evidence="2">
    <location>
        <begin position="100"/>
        <end position="208"/>
    </location>
</feature>
<reference evidence="3 4" key="1">
    <citation type="submission" date="2023-11" db="EMBL/GenBank/DDBJ databases">
        <title>An acidophilic fungus is an integral part of prey digestion in a carnivorous sundew plant.</title>
        <authorList>
            <person name="Tsai I.J."/>
        </authorList>
    </citation>
    <scope>NUCLEOTIDE SEQUENCE [LARGE SCALE GENOMIC DNA]</scope>
    <source>
        <strain evidence="3">169a</strain>
    </source>
</reference>
<protein>
    <recommendedName>
        <fullName evidence="2">DUF1279 domain-containing protein</fullName>
    </recommendedName>
</protein>
<name>A0AAQ3M068_9PEZI</name>
<dbReference type="AlphaFoldDB" id="A0AAQ3M068"/>
<feature type="region of interest" description="Disordered" evidence="1">
    <location>
        <begin position="73"/>
        <end position="96"/>
    </location>
</feature>
<sequence>MLTGLRNARLISNGLARDGILRSLHHVRPQGPSAASRVRQASTQTTASSKFFTGRVAPVQPLWRSLLFRRSRGMRHNSTNPSPNPTPHLGSPKPQGLSARLKELSKKYGWTAAGVYLGLSVLDFPFCFLAVQMLGPERVAKAEHWVLDHFWGLVGTIAPSMKPEEQDASDAAVLEHKSATIWTQLLLAYGVHKSLIFFRVPLAAAVTPKVAKFLRARGWNIGNVKPKSVSS</sequence>
<evidence type="ECO:0000259" key="2">
    <source>
        <dbReference type="Pfam" id="PF06916"/>
    </source>
</evidence>
<dbReference type="PANTHER" id="PTHR21377:SF0">
    <property type="entry name" value="PROTEIN FAM210B, MITOCHONDRIAL"/>
    <property type="match status" value="1"/>
</dbReference>
<dbReference type="EMBL" id="CP138581">
    <property type="protein sequence ID" value="WPG98551.1"/>
    <property type="molecule type" value="Genomic_DNA"/>
</dbReference>
<dbReference type="Pfam" id="PF06916">
    <property type="entry name" value="FAM210A-B_dom"/>
    <property type="match status" value="1"/>
</dbReference>
<dbReference type="InterPro" id="IPR045866">
    <property type="entry name" value="FAM210A/B-like"/>
</dbReference>
<dbReference type="Proteomes" id="UP001303373">
    <property type="component" value="Chromosome 2"/>
</dbReference>